<organism evidence="1">
    <name type="scientific">Tanacetum cinerariifolium</name>
    <name type="common">Dalmatian daisy</name>
    <name type="synonym">Chrysanthemum cinerariifolium</name>
    <dbReference type="NCBI Taxonomy" id="118510"/>
    <lineage>
        <taxon>Eukaryota</taxon>
        <taxon>Viridiplantae</taxon>
        <taxon>Streptophyta</taxon>
        <taxon>Embryophyta</taxon>
        <taxon>Tracheophyta</taxon>
        <taxon>Spermatophyta</taxon>
        <taxon>Magnoliopsida</taxon>
        <taxon>eudicotyledons</taxon>
        <taxon>Gunneridae</taxon>
        <taxon>Pentapetalae</taxon>
        <taxon>asterids</taxon>
        <taxon>campanulids</taxon>
        <taxon>Asterales</taxon>
        <taxon>Asteraceae</taxon>
        <taxon>Asteroideae</taxon>
        <taxon>Anthemideae</taxon>
        <taxon>Anthemidinae</taxon>
        <taxon>Tanacetum</taxon>
    </lineage>
</organism>
<proteinExistence type="predicted"/>
<feature type="non-terminal residue" evidence="1">
    <location>
        <position position="1"/>
    </location>
</feature>
<protein>
    <submittedName>
        <fullName evidence="1">Transposon TX1 uncharacterized</fullName>
    </submittedName>
</protein>
<evidence type="ECO:0000313" key="1">
    <source>
        <dbReference type="EMBL" id="GFA05728.1"/>
    </source>
</evidence>
<comment type="caution">
    <text evidence="1">The sequence shown here is derived from an EMBL/GenBank/DDBJ whole genome shotgun (WGS) entry which is preliminary data.</text>
</comment>
<dbReference type="EMBL" id="BKCJ010362359">
    <property type="protein sequence ID" value="GFA05728.1"/>
    <property type="molecule type" value="Genomic_DNA"/>
</dbReference>
<name>A0A699J292_TANCI</name>
<dbReference type="AlphaFoldDB" id="A0A699J292"/>
<reference evidence="1" key="1">
    <citation type="journal article" date="2019" name="Sci. Rep.">
        <title>Draft genome of Tanacetum cinerariifolium, the natural source of mosquito coil.</title>
        <authorList>
            <person name="Yamashiro T."/>
            <person name="Shiraishi A."/>
            <person name="Satake H."/>
            <person name="Nakayama K."/>
        </authorList>
    </citation>
    <scope>NUCLEOTIDE SEQUENCE</scope>
</reference>
<gene>
    <name evidence="1" type="ORF">Tci_577700</name>
</gene>
<sequence>KFKKIEVAKVVSRSSSYKTLSSEQSCLLDSSITLDEIKLAIWDCGSDKSPGPDGFTFAGTHLIKDCDFYEKQMANKTVGIKVGPVHGRNKVNYKNQFVPQVVLLKTGKVNIPLARPHLTLLQPNGSRRVPTGSFVPTGCSLPTGYIDFPSG</sequence>
<accession>A0A699J292</accession>